<evidence type="ECO:0000313" key="4">
    <source>
        <dbReference type="Proteomes" id="UP000517759"/>
    </source>
</evidence>
<protein>
    <submittedName>
        <fullName evidence="2 3">Carboxymuconolactone decarboxylase</fullName>
        <ecNumber evidence="3">4.1.1.44</ecNumber>
    </submittedName>
</protein>
<keyword evidence="5" id="KW-1185">Reference proteome</keyword>
<evidence type="ECO:0000313" key="5">
    <source>
        <dbReference type="Proteomes" id="UP001156881"/>
    </source>
</evidence>
<name>A0A7W6F6B2_9HYPH</name>
<dbReference type="InterPro" id="IPR029032">
    <property type="entry name" value="AhpD-like"/>
</dbReference>
<dbReference type="AlphaFoldDB" id="A0A7W6F6B2"/>
<feature type="chain" id="PRO_5030909360" evidence="1">
    <location>
        <begin position="27"/>
        <end position="212"/>
    </location>
</feature>
<reference evidence="2" key="1">
    <citation type="journal article" date="2014" name="Int. J. Syst. Evol. Microbiol.">
        <title>Complete genome of a new Firmicutes species belonging to the dominant human colonic microbiota ('Ruminococcus bicirculans') reveals two chromosomes and a selective capacity to utilize plant glucans.</title>
        <authorList>
            <consortium name="NISC Comparative Sequencing Program"/>
            <person name="Wegmann U."/>
            <person name="Louis P."/>
            <person name="Goesmann A."/>
            <person name="Henrissat B."/>
            <person name="Duncan S.H."/>
            <person name="Flint H.J."/>
        </authorList>
    </citation>
    <scope>NUCLEOTIDE SEQUENCE</scope>
    <source>
        <strain evidence="2">NBRC 107710</strain>
    </source>
</reference>
<dbReference type="EMBL" id="BSPG01000012">
    <property type="protein sequence ID" value="GLS44545.1"/>
    <property type="molecule type" value="Genomic_DNA"/>
</dbReference>
<evidence type="ECO:0000256" key="1">
    <source>
        <dbReference type="SAM" id="SignalP"/>
    </source>
</evidence>
<feature type="signal peptide" evidence="1">
    <location>
        <begin position="1"/>
        <end position="26"/>
    </location>
</feature>
<dbReference type="Proteomes" id="UP000517759">
    <property type="component" value="Unassembled WGS sequence"/>
</dbReference>
<keyword evidence="1" id="KW-0732">Signal</keyword>
<organism evidence="3 4">
    <name type="scientific">Methylobacterium brachythecii</name>
    <dbReference type="NCBI Taxonomy" id="1176177"/>
    <lineage>
        <taxon>Bacteria</taxon>
        <taxon>Pseudomonadati</taxon>
        <taxon>Pseudomonadota</taxon>
        <taxon>Alphaproteobacteria</taxon>
        <taxon>Hyphomicrobiales</taxon>
        <taxon>Methylobacteriaceae</taxon>
        <taxon>Methylobacterium</taxon>
    </lineage>
</organism>
<proteinExistence type="predicted"/>
<keyword evidence="3" id="KW-0456">Lyase</keyword>
<dbReference type="RefSeq" id="WP_246412918.1">
    <property type="nucleotide sequence ID" value="NZ_BSPG01000012.1"/>
</dbReference>
<dbReference type="EC" id="4.1.1.44" evidence="3"/>
<dbReference type="PANTHER" id="PTHR34846">
    <property type="entry name" value="4-CARBOXYMUCONOLACTONE DECARBOXYLASE FAMILY PROTEIN (AFU_ORTHOLOGUE AFUA_6G11590)"/>
    <property type="match status" value="1"/>
</dbReference>
<evidence type="ECO:0000313" key="3">
    <source>
        <dbReference type="EMBL" id="MBB3902148.1"/>
    </source>
</evidence>
<reference evidence="2" key="4">
    <citation type="submission" date="2023-01" db="EMBL/GenBank/DDBJ databases">
        <title>Draft genome sequence of Methylobacterium brachythecii strain NBRC 107710.</title>
        <authorList>
            <person name="Sun Q."/>
            <person name="Mori K."/>
        </authorList>
    </citation>
    <scope>NUCLEOTIDE SEQUENCE</scope>
    <source>
        <strain evidence="2">NBRC 107710</strain>
    </source>
</reference>
<dbReference type="EMBL" id="JACIDN010000003">
    <property type="protein sequence ID" value="MBB3902148.1"/>
    <property type="molecule type" value="Genomic_DNA"/>
</dbReference>
<dbReference type="SUPFAM" id="SSF69118">
    <property type="entry name" value="AhpD-like"/>
    <property type="match status" value="1"/>
</dbReference>
<evidence type="ECO:0000313" key="2">
    <source>
        <dbReference type="EMBL" id="GLS44545.1"/>
    </source>
</evidence>
<dbReference type="PANTHER" id="PTHR34846:SF11">
    <property type="entry name" value="4-CARBOXYMUCONOLACTONE DECARBOXYLASE FAMILY PROTEIN (AFU_ORTHOLOGUE AFUA_6G11590)"/>
    <property type="match status" value="1"/>
</dbReference>
<gene>
    <name evidence="2" type="ORF">GCM10007884_25330</name>
    <name evidence="3" type="ORF">GGR33_001643</name>
</gene>
<dbReference type="GO" id="GO:0047575">
    <property type="term" value="F:4-carboxymuconolactone decarboxylase activity"/>
    <property type="evidence" value="ECO:0007669"/>
    <property type="project" value="UniProtKB-EC"/>
</dbReference>
<sequence>MTEKDFRVRFAVTLAIGLLMTATASAQDRMPEIPAAQQTEAQKKASEEFLAARKVPVFGPFVPLLRSPQLMLNASNMGLYLRYNSVIPLKLSEFTILLTAREWDQQLEWQIHEPIALKAGLDPAVVEAVREGRRPDTMGEEETLVYAFSTELHRNKSVSDTTYARVIKTFGEQGAIDLAGINGYYTLLAMTLNMARTALPPGVAPPLPALVK</sequence>
<reference evidence="3 4" key="3">
    <citation type="submission" date="2020-08" db="EMBL/GenBank/DDBJ databases">
        <title>Genomic Encyclopedia of Type Strains, Phase IV (KMG-IV): sequencing the most valuable type-strain genomes for metagenomic binning, comparative biology and taxonomic classification.</title>
        <authorList>
            <person name="Goeker M."/>
        </authorList>
    </citation>
    <scope>NUCLEOTIDE SEQUENCE [LARGE SCALE GENOMIC DNA]</scope>
    <source>
        <strain evidence="3 4">DSM 24105</strain>
    </source>
</reference>
<dbReference type="Proteomes" id="UP001156881">
    <property type="component" value="Unassembled WGS sequence"/>
</dbReference>
<dbReference type="Gene3D" id="1.20.1290.10">
    <property type="entry name" value="AhpD-like"/>
    <property type="match status" value="1"/>
</dbReference>
<comment type="caution">
    <text evidence="3">The sequence shown here is derived from an EMBL/GenBank/DDBJ whole genome shotgun (WGS) entry which is preliminary data.</text>
</comment>
<reference evidence="5" key="2">
    <citation type="journal article" date="2019" name="Int. J. Syst. Evol. Microbiol.">
        <title>The Global Catalogue of Microorganisms (GCM) 10K type strain sequencing project: providing services to taxonomists for standard genome sequencing and annotation.</title>
        <authorList>
            <consortium name="The Broad Institute Genomics Platform"/>
            <consortium name="The Broad Institute Genome Sequencing Center for Infectious Disease"/>
            <person name="Wu L."/>
            <person name="Ma J."/>
        </authorList>
    </citation>
    <scope>NUCLEOTIDE SEQUENCE [LARGE SCALE GENOMIC DNA]</scope>
    <source>
        <strain evidence="5">NBRC 107710</strain>
    </source>
</reference>
<accession>A0A7W6F6B2</accession>